<dbReference type="Proteomes" id="UP000198823">
    <property type="component" value="Unassembled WGS sequence"/>
</dbReference>
<accession>A0A1G6Z067</accession>
<evidence type="ECO:0000259" key="3">
    <source>
        <dbReference type="Pfam" id="PF17936"/>
    </source>
</evidence>
<keyword evidence="2" id="KW-0472">Membrane</keyword>
<keyword evidence="2" id="KW-0812">Transmembrane</keyword>
<evidence type="ECO:0000313" key="7">
    <source>
        <dbReference type="Proteomes" id="UP000272481"/>
    </source>
</evidence>
<name>A0A1G6Z067_9BACL</name>
<dbReference type="RefSeq" id="WP_092094268.1">
    <property type="nucleotide sequence ID" value="NZ_FNAR01000002.1"/>
</dbReference>
<dbReference type="AlphaFoldDB" id="A0A1G6Z067"/>
<dbReference type="EMBL" id="RWGW01000003">
    <property type="protein sequence ID" value="RSK36545.1"/>
    <property type="molecule type" value="Genomic_DNA"/>
</dbReference>
<keyword evidence="2" id="KW-1133">Transmembrane helix</keyword>
<feature type="region of interest" description="Disordered" evidence="1">
    <location>
        <begin position="702"/>
        <end position="750"/>
    </location>
</feature>
<dbReference type="STRING" id="426756.SAMN04488126_102154"/>
<dbReference type="Pfam" id="PF17936">
    <property type="entry name" value="Big_6"/>
    <property type="match status" value="2"/>
</dbReference>
<keyword evidence="7" id="KW-1185">Reference proteome</keyword>
<gene>
    <name evidence="4" type="ORF">EJA12_02015</name>
    <name evidence="5" type="ORF">SAMN04488126_102154</name>
</gene>
<organism evidence="5 6">
    <name type="scientific">Bhargavaea beijingensis</name>
    <dbReference type="NCBI Taxonomy" id="426756"/>
    <lineage>
        <taxon>Bacteria</taxon>
        <taxon>Bacillati</taxon>
        <taxon>Bacillota</taxon>
        <taxon>Bacilli</taxon>
        <taxon>Bacillales</taxon>
        <taxon>Caryophanaceae</taxon>
        <taxon>Bhargavaea</taxon>
    </lineage>
</organism>
<feature type="domain" description="Bacterial Ig" evidence="3">
    <location>
        <begin position="552"/>
        <end position="629"/>
    </location>
</feature>
<protein>
    <recommendedName>
        <fullName evidence="3">Bacterial Ig domain-containing protein</fullName>
    </recommendedName>
</protein>
<evidence type="ECO:0000313" key="6">
    <source>
        <dbReference type="Proteomes" id="UP000198823"/>
    </source>
</evidence>
<evidence type="ECO:0000313" key="4">
    <source>
        <dbReference type="EMBL" id="RSK36545.1"/>
    </source>
</evidence>
<evidence type="ECO:0000313" key="5">
    <source>
        <dbReference type="EMBL" id="SDD96144.1"/>
    </source>
</evidence>
<dbReference type="EMBL" id="FNAR01000002">
    <property type="protein sequence ID" value="SDD96144.1"/>
    <property type="molecule type" value="Genomic_DNA"/>
</dbReference>
<proteinExistence type="predicted"/>
<dbReference type="Proteomes" id="UP000272481">
    <property type="component" value="Unassembled WGS sequence"/>
</dbReference>
<feature type="compositionally biased region" description="Low complexity" evidence="1">
    <location>
        <begin position="730"/>
        <end position="750"/>
    </location>
</feature>
<sequence>MNPLNRKKTEGSRIRKTSAVAGIAAALVFSTIPFGGPNRTFAEQSEGALQLEAAVHDMDTHYSLDLHLTGNADEQEGSAQAVAFYSPFLSEKWSATGAVNTAIRPSAVTISQLPALKEGLDPIAEKAREITGKLTAKLSEEVVSEDPETGETETVTVSDLIAIAGLPEVETAAASLADPSGLASLPVYEKEIPVSAYGEAFLADFSEGLDQHLETKIESVVWDSVEGVRANVEALELIMKEQSEAADAPQSETGQLIDEINAEIIEPGKEQLETLIEQAHAAIQGEDSEWTGVLDELRKVDSIEAGTTMRVEKPVGADNPVTIQAGLTSTSPGQDELAFLEAKAEADFGEKGDPVKLPKGPANIYLFAGEPFAFGEGLAGATVFARTQSGKDHLGSAVVEPPIFYFADEIEIENNGFFGMELQRPLIQGEVIEFYQRTEDGQTSESVFVEVLPAPGDDEWEPTLEMPVVDDIYDIDYVITGTADPGNLVAAVDLGMEEVIGFADVEEDGSFWMELEEPLEAGTEVGFIQVNEEEYSDLAIKTVLKAEMSLDPPTVDPLDDDDLSITGAAGAGNVVLAGIGEELIGIAEVEEDGRFDIELAEPLEAGTVVELYQLSEDGQYSDTVSVTVQKAGDAVVQKPTVNAITDKDRAVTGKGLPGHTVIGYSDNEEIGKAEVGKDGTFSIGLENPFSAGTVLEFRQADEDGKLSEPVQVTVGKAESGTASDSKGNSETESGSKGTNGSSSGQKLPKTATATGAMGLAGGGVLLAGLLMRRFARKARSSQ</sequence>
<reference evidence="5 6" key="1">
    <citation type="submission" date="2016-10" db="EMBL/GenBank/DDBJ databases">
        <authorList>
            <person name="de Groot N.N."/>
        </authorList>
    </citation>
    <scope>NUCLEOTIDE SEQUENCE [LARGE SCALE GENOMIC DNA]</scope>
    <source>
        <strain evidence="5 6">CGMCC 1.6762</strain>
    </source>
</reference>
<dbReference type="Gene3D" id="2.60.40.10">
    <property type="entry name" value="Immunoglobulins"/>
    <property type="match status" value="1"/>
</dbReference>
<reference evidence="4 7" key="2">
    <citation type="submission" date="2018-12" db="EMBL/GenBank/DDBJ databases">
        <title>Comparitive functional genomics of dry heat resistant strains isolated from the viking spacecraft.</title>
        <authorList>
            <person name="Seuylemezian A."/>
            <person name="Vaishampayan P."/>
        </authorList>
    </citation>
    <scope>NUCLEOTIDE SEQUENCE [LARGE SCALE GENOMIC DNA]</scope>
    <source>
        <strain evidence="4 7">M6-11</strain>
    </source>
</reference>
<dbReference type="OrthoDB" id="8481600at2"/>
<feature type="domain" description="Bacterial Ig" evidence="3">
    <location>
        <begin position="638"/>
        <end position="714"/>
    </location>
</feature>
<evidence type="ECO:0000256" key="1">
    <source>
        <dbReference type="SAM" id="MobiDB-lite"/>
    </source>
</evidence>
<feature type="transmembrane region" description="Helical" evidence="2">
    <location>
        <begin position="751"/>
        <end position="771"/>
    </location>
</feature>
<dbReference type="InterPro" id="IPR041498">
    <property type="entry name" value="Big_6"/>
</dbReference>
<dbReference type="InterPro" id="IPR013783">
    <property type="entry name" value="Ig-like_fold"/>
</dbReference>
<evidence type="ECO:0000256" key="2">
    <source>
        <dbReference type="SAM" id="Phobius"/>
    </source>
</evidence>